<name>A0ABU5T8P8_9MICC</name>
<dbReference type="PANTHER" id="PTHR42953:SF1">
    <property type="entry name" value="METAL-BINDING PROTEIN HI_0362-RELATED"/>
    <property type="match status" value="1"/>
</dbReference>
<comment type="similarity">
    <text evidence="5">Belongs to the bacterial solute-binding protein 9 family.</text>
</comment>
<dbReference type="RefSeq" id="WP_323279956.1">
    <property type="nucleotide sequence ID" value="NZ_JAYGGQ010000012.1"/>
</dbReference>
<evidence type="ECO:0000256" key="1">
    <source>
        <dbReference type="ARBA" id="ARBA00004196"/>
    </source>
</evidence>
<dbReference type="InterPro" id="IPR006128">
    <property type="entry name" value="Lipoprotein_PsaA-like"/>
</dbReference>
<dbReference type="SUPFAM" id="SSF53807">
    <property type="entry name" value="Helical backbone' metal receptor"/>
    <property type="match status" value="1"/>
</dbReference>
<keyword evidence="3" id="KW-0479">Metal-binding</keyword>
<gene>
    <name evidence="8" type="ORF">SPF06_15110</name>
</gene>
<evidence type="ECO:0000313" key="9">
    <source>
        <dbReference type="Proteomes" id="UP001304769"/>
    </source>
</evidence>
<proteinExistence type="inferred from homology"/>
<evidence type="ECO:0000256" key="5">
    <source>
        <dbReference type="RuleBase" id="RU003512"/>
    </source>
</evidence>
<evidence type="ECO:0000256" key="3">
    <source>
        <dbReference type="ARBA" id="ARBA00022723"/>
    </source>
</evidence>
<comment type="subcellular location">
    <subcellularLocation>
        <location evidence="1">Cell envelope</location>
    </subcellularLocation>
</comment>
<organism evidence="8 9">
    <name type="scientific">Sinomonas terricola</name>
    <dbReference type="NCBI Taxonomy" id="3110330"/>
    <lineage>
        <taxon>Bacteria</taxon>
        <taxon>Bacillati</taxon>
        <taxon>Actinomycetota</taxon>
        <taxon>Actinomycetes</taxon>
        <taxon>Micrococcales</taxon>
        <taxon>Micrococcaceae</taxon>
        <taxon>Sinomonas</taxon>
    </lineage>
</organism>
<protein>
    <submittedName>
        <fullName evidence="8">Zinc ABC transporter substrate-binding protein</fullName>
    </submittedName>
</protein>
<dbReference type="PRINTS" id="PR00691">
    <property type="entry name" value="ADHESINB"/>
</dbReference>
<comment type="caution">
    <text evidence="8">The sequence shown here is derived from an EMBL/GenBank/DDBJ whole genome shotgun (WGS) entry which is preliminary data.</text>
</comment>
<evidence type="ECO:0000256" key="6">
    <source>
        <dbReference type="SAM" id="MobiDB-lite"/>
    </source>
</evidence>
<evidence type="ECO:0000313" key="8">
    <source>
        <dbReference type="EMBL" id="MEA5456063.1"/>
    </source>
</evidence>
<feature type="signal peptide" evidence="7">
    <location>
        <begin position="1"/>
        <end position="27"/>
    </location>
</feature>
<evidence type="ECO:0000256" key="7">
    <source>
        <dbReference type="SAM" id="SignalP"/>
    </source>
</evidence>
<dbReference type="InterPro" id="IPR006127">
    <property type="entry name" value="ZnuA-like"/>
</dbReference>
<dbReference type="Gene3D" id="3.40.50.1980">
    <property type="entry name" value="Nitrogenase molybdenum iron protein domain"/>
    <property type="match status" value="2"/>
</dbReference>
<sequence>MSPSVRPASARLAARGLALAGSLVAGALALSACGAQSAAGPSSGSTAGQIAVVASTNVYGDIVKQVGGDKVSVTSIISKPSQDPHSYEATSQDRVAVSKAKLVVLNGHGYDDFMVKLANEAKLSADSLVSAVEESGLHHDEASPSASTSASSEAKDEFNEHVWYSQDAMKKVADALAAKLGKLDPADAQGFKDRAAQWEGKLSGVASKLSAIKAAHHGEGVAITEPVPLYMLEAAGLENKTPEEFSAASEAGNDVPPAALKGMQDLISGHDVKLLAFNPQTETQQILTLRKFAEGANVPVVDFLETMPEGSDYVSWMTANADALAKALGGAN</sequence>
<keyword evidence="9" id="KW-1185">Reference proteome</keyword>
<feature type="compositionally biased region" description="Low complexity" evidence="6">
    <location>
        <begin position="143"/>
        <end position="152"/>
    </location>
</feature>
<dbReference type="Pfam" id="PF01297">
    <property type="entry name" value="ZnuA"/>
    <property type="match status" value="1"/>
</dbReference>
<keyword evidence="4 7" id="KW-0732">Signal</keyword>
<feature type="region of interest" description="Disordered" evidence="6">
    <location>
        <begin position="134"/>
        <end position="154"/>
    </location>
</feature>
<reference evidence="8 9" key="1">
    <citation type="submission" date="2023-12" db="EMBL/GenBank/DDBJ databases">
        <title>Sinomonas terricola sp. nov, isolated from litchi orchard soil in Guangdong, PR China.</title>
        <authorList>
            <person name="Jiaxin W."/>
            <person name="Yang Z."/>
            <person name="Honghui Z."/>
        </authorList>
    </citation>
    <scope>NUCLEOTIDE SEQUENCE [LARGE SCALE GENOMIC DNA]</scope>
    <source>
        <strain evidence="8 9">JGH33</strain>
    </source>
</reference>
<evidence type="ECO:0000256" key="2">
    <source>
        <dbReference type="ARBA" id="ARBA00022448"/>
    </source>
</evidence>
<dbReference type="EMBL" id="JAYGGQ010000012">
    <property type="protein sequence ID" value="MEA5456063.1"/>
    <property type="molecule type" value="Genomic_DNA"/>
</dbReference>
<dbReference type="PROSITE" id="PS51257">
    <property type="entry name" value="PROKAR_LIPOPROTEIN"/>
    <property type="match status" value="1"/>
</dbReference>
<dbReference type="PRINTS" id="PR00690">
    <property type="entry name" value="ADHESNFAMILY"/>
</dbReference>
<accession>A0ABU5T8P8</accession>
<dbReference type="InterPro" id="IPR006129">
    <property type="entry name" value="AdhesinB"/>
</dbReference>
<dbReference type="InterPro" id="IPR050492">
    <property type="entry name" value="Bact_metal-bind_prot9"/>
</dbReference>
<dbReference type="Proteomes" id="UP001304769">
    <property type="component" value="Unassembled WGS sequence"/>
</dbReference>
<keyword evidence="2 5" id="KW-0813">Transport</keyword>
<feature type="chain" id="PRO_5046315919" evidence="7">
    <location>
        <begin position="28"/>
        <end position="332"/>
    </location>
</feature>
<evidence type="ECO:0000256" key="4">
    <source>
        <dbReference type="ARBA" id="ARBA00022729"/>
    </source>
</evidence>
<dbReference type="PANTHER" id="PTHR42953">
    <property type="entry name" value="HIGH-AFFINITY ZINC UPTAKE SYSTEM PROTEIN ZNUA-RELATED"/>
    <property type="match status" value="1"/>
</dbReference>